<dbReference type="PANTHER" id="PTHR12117:SF0">
    <property type="entry name" value="PROLYL 3-HYDROXYLASE OGFOD1"/>
    <property type="match status" value="1"/>
</dbReference>
<dbReference type="GO" id="GO:0031543">
    <property type="term" value="F:peptidyl-proline dioxygenase activity"/>
    <property type="evidence" value="ECO:0007669"/>
    <property type="project" value="TreeGrafter"/>
</dbReference>
<dbReference type="GO" id="GO:0005737">
    <property type="term" value="C:cytoplasm"/>
    <property type="evidence" value="ECO:0007669"/>
    <property type="project" value="TreeGrafter"/>
</dbReference>
<dbReference type="InterPro" id="IPR051842">
    <property type="entry name" value="uS12_prolyl_hydroxylase"/>
</dbReference>
<dbReference type="Pfam" id="PF13661">
    <property type="entry name" value="2OG-FeII_Oxy_4"/>
    <property type="match status" value="1"/>
</dbReference>
<proteinExistence type="inferred from homology"/>
<dbReference type="EMBL" id="GHBR01000349">
    <property type="protein sequence ID" value="NDJ95921.1"/>
    <property type="molecule type" value="Transcribed_RNA"/>
</dbReference>
<dbReference type="PROSITE" id="PS51471">
    <property type="entry name" value="FE2OG_OXY"/>
    <property type="match status" value="1"/>
</dbReference>
<keyword evidence="1" id="KW-0479">Metal-binding</keyword>
<organism evidence="3">
    <name type="scientific">Myxobolus squamalis</name>
    <name type="common">Myxosporean</name>
    <dbReference type="NCBI Taxonomy" id="59785"/>
    <lineage>
        <taxon>Eukaryota</taxon>
        <taxon>Metazoa</taxon>
        <taxon>Cnidaria</taxon>
        <taxon>Myxozoa</taxon>
        <taxon>Myxosporea</taxon>
        <taxon>Bivalvulida</taxon>
        <taxon>Platysporina</taxon>
        <taxon>Myxobolidae</taxon>
        <taxon>Myxobolus</taxon>
    </lineage>
</organism>
<dbReference type="GO" id="GO:0006449">
    <property type="term" value="P:regulation of translational termination"/>
    <property type="evidence" value="ECO:0007669"/>
    <property type="project" value="TreeGrafter"/>
</dbReference>
<comment type="similarity">
    <text evidence="1">Belongs to the iron/ascorbate-dependent oxidoreductase family.</text>
</comment>
<dbReference type="Gene3D" id="2.60.120.620">
    <property type="entry name" value="q2cbj1_9rhob like domain"/>
    <property type="match status" value="2"/>
</dbReference>
<evidence type="ECO:0000313" key="3">
    <source>
        <dbReference type="EMBL" id="NDJ95921.1"/>
    </source>
</evidence>
<accession>A0A6B2G3F0</accession>
<dbReference type="PANTHER" id="PTHR12117">
    <property type="entry name" value="HISTONE ACETYLTRANSFERASE COMPLEX"/>
    <property type="match status" value="1"/>
</dbReference>
<reference evidence="3" key="1">
    <citation type="submission" date="2018-11" db="EMBL/GenBank/DDBJ databases">
        <title>Myxobolus squamalis genome and transcriptome.</title>
        <authorList>
            <person name="Yahalomi D."/>
            <person name="Atkinson S.D."/>
            <person name="Neuhof M."/>
            <person name="Chang E.S."/>
            <person name="Philippe H."/>
            <person name="Cartwright P."/>
            <person name="Bartholomew J.L."/>
            <person name="Huchon D."/>
        </authorList>
    </citation>
    <scope>NUCLEOTIDE SEQUENCE</scope>
    <source>
        <strain evidence="3">71B08</strain>
        <tissue evidence="3">Whole</tissue>
    </source>
</reference>
<dbReference type="InterPro" id="IPR039558">
    <property type="entry name" value="TPA1/OFD1_N"/>
</dbReference>
<sequence length="318" mass="36503">MKITGFKLSRKVDITLFKYNFTDMLACHDDVKETRKIAFILYIVPEDWSEEDGGNLELFGCDGNLVKPKSVVRKIAPKANTLALFEVSNRSFHAVSEVLSHRPRYSITGWFHVYDDDVLQFPGIIDPMIPLITGYLNPYTTKISTNQNLIATLFTENGYQLKSFLNISSYHLLKEELCSNKIEWTENYVPNSHNYHTCDYNKLGACGVLSDLLRLFSSESFLRLLPGIGHAQTPKIHPHHDPFDREFLKSPKLWLGSLKKLKTGSFCILSDYNFESFGDHFDIFFHLIDNKWNSEFGGSITYHNPSSGLSVFTQFIYQ</sequence>
<evidence type="ECO:0000259" key="2">
    <source>
        <dbReference type="PROSITE" id="PS51471"/>
    </source>
</evidence>
<name>A0A6B2G3F0_MYXSQ</name>
<dbReference type="GO" id="GO:0046872">
    <property type="term" value="F:metal ion binding"/>
    <property type="evidence" value="ECO:0007669"/>
    <property type="project" value="UniProtKB-KW"/>
</dbReference>
<evidence type="ECO:0000256" key="1">
    <source>
        <dbReference type="RuleBase" id="RU003682"/>
    </source>
</evidence>
<protein>
    <submittedName>
        <fullName evidence="3">Prolyl 3-hydroxylase OGFOD1 (Trinotate prediction)</fullName>
    </submittedName>
</protein>
<keyword evidence="1" id="KW-0408">Iron</keyword>
<dbReference type="InterPro" id="IPR005123">
    <property type="entry name" value="Oxoglu/Fe-dep_dioxygenase_dom"/>
</dbReference>
<feature type="domain" description="Fe2OG dioxygenase" evidence="2">
    <location>
        <begin position="10"/>
        <end position="113"/>
    </location>
</feature>
<dbReference type="AlphaFoldDB" id="A0A6B2G3F0"/>
<keyword evidence="1" id="KW-0560">Oxidoreductase</keyword>